<protein>
    <submittedName>
        <fullName evidence="1">Uncharacterized protein</fullName>
    </submittedName>
</protein>
<dbReference type="EMBL" id="GBRH01275150">
    <property type="protein sequence ID" value="JAD22745.1"/>
    <property type="molecule type" value="Transcribed_RNA"/>
</dbReference>
<evidence type="ECO:0000313" key="1">
    <source>
        <dbReference type="EMBL" id="JAD22745.1"/>
    </source>
</evidence>
<accession>A0A0A8YBD1</accession>
<dbReference type="AlphaFoldDB" id="A0A0A8YBD1"/>
<reference evidence="1" key="2">
    <citation type="journal article" date="2015" name="Data Brief">
        <title>Shoot transcriptome of the giant reed, Arundo donax.</title>
        <authorList>
            <person name="Barrero R.A."/>
            <person name="Guerrero F.D."/>
            <person name="Moolhuijzen P."/>
            <person name="Goolsby J.A."/>
            <person name="Tidwell J."/>
            <person name="Bellgard S.E."/>
            <person name="Bellgard M.I."/>
        </authorList>
    </citation>
    <scope>NUCLEOTIDE SEQUENCE</scope>
    <source>
        <tissue evidence="1">Shoot tissue taken approximately 20 cm above the soil surface</tissue>
    </source>
</reference>
<proteinExistence type="predicted"/>
<sequence length="101" mass="11167">MFSVTALRSDNSPICPSCKVQESSAPTFGNKSSFLRSWLPSFFKYMTAMPYGNCSLSSFTKSDKPLSSQCGLLQRISKSFRLVFTSAPPFKTPLSPVKLHC</sequence>
<name>A0A0A8YBD1_ARUDO</name>
<organism evidence="1">
    <name type="scientific">Arundo donax</name>
    <name type="common">Giant reed</name>
    <name type="synonym">Donax arundinaceus</name>
    <dbReference type="NCBI Taxonomy" id="35708"/>
    <lineage>
        <taxon>Eukaryota</taxon>
        <taxon>Viridiplantae</taxon>
        <taxon>Streptophyta</taxon>
        <taxon>Embryophyta</taxon>
        <taxon>Tracheophyta</taxon>
        <taxon>Spermatophyta</taxon>
        <taxon>Magnoliopsida</taxon>
        <taxon>Liliopsida</taxon>
        <taxon>Poales</taxon>
        <taxon>Poaceae</taxon>
        <taxon>PACMAD clade</taxon>
        <taxon>Arundinoideae</taxon>
        <taxon>Arundineae</taxon>
        <taxon>Arundo</taxon>
    </lineage>
</organism>
<reference evidence="1" key="1">
    <citation type="submission" date="2014-09" db="EMBL/GenBank/DDBJ databases">
        <authorList>
            <person name="Magalhaes I.L.F."/>
            <person name="Oliveira U."/>
            <person name="Santos F.R."/>
            <person name="Vidigal T.H.D.A."/>
            <person name="Brescovit A.D."/>
            <person name="Santos A.J."/>
        </authorList>
    </citation>
    <scope>NUCLEOTIDE SEQUENCE</scope>
    <source>
        <tissue evidence="1">Shoot tissue taken approximately 20 cm above the soil surface</tissue>
    </source>
</reference>